<dbReference type="EMBL" id="CP015208">
    <property type="protein sequence ID" value="AOY56114.1"/>
    <property type="molecule type" value="Genomic_DNA"/>
</dbReference>
<protein>
    <recommendedName>
        <fullName evidence="3">Acetone carboxylase</fullName>
    </recommendedName>
</protein>
<dbReference type="KEGG" id="rpla:A4Z71_03850"/>
<reference evidence="1 2" key="1">
    <citation type="journal article" date="2016" name="Biochim. Biophys. Acta">
        <title>Photochemical characterization of actinorhodopsin and its functional existence in the natural host.</title>
        <authorList>
            <person name="Nakamura S."/>
            <person name="Kikukawa T."/>
            <person name="Tamogami J."/>
            <person name="Kamiya M."/>
            <person name="Aizawa T."/>
            <person name="Hahn M.W."/>
            <person name="Ihara K."/>
            <person name="Kamo N."/>
            <person name="Demura M."/>
        </authorList>
    </citation>
    <scope>NUCLEOTIDE SEQUENCE [LARGE SCALE GENOMIC DNA]</scope>
    <source>
        <strain evidence="1 2">MWH-Dar1</strain>
    </source>
</reference>
<dbReference type="AlphaFoldDB" id="A0A1D9DZ77"/>
<keyword evidence="2" id="KW-1185">Reference proteome</keyword>
<proteinExistence type="predicted"/>
<accession>A0A1D9DZ77</accession>
<name>A0A1D9DZ77_9MICO</name>
<sequence length="64" mass="7534">MTTEAVKCSRAGCRSTAVGKVVWRNPRIHSENREKQWLYCAEHQVFLVDYLSTRGFFLRTEELK</sequence>
<gene>
    <name evidence="1" type="ORF">A4Z71_03850</name>
</gene>
<evidence type="ECO:0000313" key="2">
    <source>
        <dbReference type="Proteomes" id="UP000243784"/>
    </source>
</evidence>
<dbReference type="STRING" id="535712.A4Z71_03850"/>
<evidence type="ECO:0000313" key="1">
    <source>
        <dbReference type="EMBL" id="AOY56114.1"/>
    </source>
</evidence>
<organism evidence="1 2">
    <name type="scientific">Candidatus Rhodoluna planktonica</name>
    <dbReference type="NCBI Taxonomy" id="535712"/>
    <lineage>
        <taxon>Bacteria</taxon>
        <taxon>Bacillati</taxon>
        <taxon>Actinomycetota</taxon>
        <taxon>Actinomycetes</taxon>
        <taxon>Micrococcales</taxon>
        <taxon>Microbacteriaceae</taxon>
        <taxon>Luna cluster</taxon>
        <taxon>Luna-1 subcluster</taxon>
        <taxon>Rhodoluna</taxon>
    </lineage>
</organism>
<dbReference type="Proteomes" id="UP000243784">
    <property type="component" value="Chromosome"/>
</dbReference>
<evidence type="ECO:0008006" key="3">
    <source>
        <dbReference type="Google" id="ProtNLM"/>
    </source>
</evidence>